<keyword evidence="1" id="KW-0472">Membrane</keyword>
<evidence type="ECO:0000256" key="2">
    <source>
        <dbReference type="SAM" id="SignalP"/>
    </source>
</evidence>
<dbReference type="InterPro" id="IPR025738">
    <property type="entry name" value="BatD"/>
</dbReference>
<keyword evidence="2" id="KW-0732">Signal</keyword>
<feature type="transmembrane region" description="Helical" evidence="1">
    <location>
        <begin position="467"/>
        <end position="484"/>
    </location>
</feature>
<feature type="chain" id="PRO_5045372230" evidence="2">
    <location>
        <begin position="20"/>
        <end position="611"/>
    </location>
</feature>
<dbReference type="RefSeq" id="WP_370397290.1">
    <property type="nucleotide sequence ID" value="NZ_JALBUT010000007.1"/>
</dbReference>
<organism evidence="3 4">
    <name type="scientific">Intestinicryptomonas porci</name>
    <dbReference type="NCBI Taxonomy" id="2926320"/>
    <lineage>
        <taxon>Bacteria</taxon>
        <taxon>Pseudomonadati</taxon>
        <taxon>Verrucomicrobiota</taxon>
        <taxon>Opitutia</taxon>
        <taxon>Opitutales</taxon>
        <taxon>Intestinicryptomonaceae</taxon>
        <taxon>Intestinicryptomonas</taxon>
    </lineage>
</organism>
<evidence type="ECO:0000256" key="1">
    <source>
        <dbReference type="SAM" id="Phobius"/>
    </source>
</evidence>
<protein>
    <submittedName>
        <fullName evidence="3">BatD family protein</fullName>
    </submittedName>
</protein>
<evidence type="ECO:0000313" key="3">
    <source>
        <dbReference type="EMBL" id="MDX8415837.1"/>
    </source>
</evidence>
<keyword evidence="4" id="KW-1185">Reference proteome</keyword>
<keyword evidence="1" id="KW-1133">Transmembrane helix</keyword>
<dbReference type="PANTHER" id="PTHR40940:SF2">
    <property type="entry name" value="BATD"/>
    <property type="match status" value="1"/>
</dbReference>
<gene>
    <name evidence="3" type="ORF">MOX91_06575</name>
</gene>
<accession>A0ABU4WH04</accession>
<comment type="caution">
    <text evidence="3">The sequence shown here is derived from an EMBL/GenBank/DDBJ whole genome shotgun (WGS) entry which is preliminary data.</text>
</comment>
<reference evidence="3 4" key="1">
    <citation type="submission" date="2022-03" db="EMBL/GenBank/DDBJ databases">
        <title>Novel taxa within the pig intestine.</title>
        <authorList>
            <person name="Wylensek D."/>
            <person name="Bishof K."/>
            <person name="Afrizal A."/>
            <person name="Clavel T."/>
        </authorList>
    </citation>
    <scope>NUCLEOTIDE SEQUENCE [LARGE SCALE GENOMIC DNA]</scope>
    <source>
        <strain evidence="3 4">CLA-KB-P66</strain>
    </source>
</reference>
<proteinExistence type="predicted"/>
<dbReference type="Proteomes" id="UP001275932">
    <property type="component" value="Unassembled WGS sequence"/>
</dbReference>
<evidence type="ECO:0000313" key="4">
    <source>
        <dbReference type="Proteomes" id="UP001275932"/>
    </source>
</evidence>
<feature type="signal peptide" evidence="2">
    <location>
        <begin position="1"/>
        <end position="19"/>
    </location>
</feature>
<dbReference type="PANTHER" id="PTHR40940">
    <property type="entry name" value="PROTEIN BATD-RELATED"/>
    <property type="match status" value="1"/>
</dbReference>
<dbReference type="EMBL" id="JALBUT010000007">
    <property type="protein sequence ID" value="MDX8415837.1"/>
    <property type="molecule type" value="Genomic_DNA"/>
</dbReference>
<dbReference type="Pfam" id="PF13584">
    <property type="entry name" value="BatD"/>
    <property type="match status" value="1"/>
</dbReference>
<name>A0ABU4WH04_9BACT</name>
<keyword evidence="1" id="KW-0812">Transmembrane</keyword>
<sequence length="611" mass="66688">MKKAISSILMIFFTVCLMAQSISSNGFNPPIVRKGQVAQYSVVLKDVEADITAENIPTPPELQYVGSGVQTRMSITNMQTPVREKILTFNYIPTQDGEFEVKAWEISAGGKTYKIPAASLKASPNAPQNISTSSAYDPFEEMEEMMSNFGFSQFPGITRQRMRKSAPQETFDLQKETSAEIKFAAEKIYVGQAVPCQVSFKFSGKILNSDIKLRQLTPSIKNSDAFVCQGFLTEGKAVETKDPNFPVEFVFSTVVTPVKTGNFKIQFEANGIFSSAFGGFFSSNQNFTLTSKEQAVDVLELPKENMPSGFSGAIGEFEAESAKLDESSLSVGEPCVMDISISGTGNFDRISAPKLSPSQSWKEYKPKTSFKDESGGYGFKGVKKFSYTLVPTAPDLKETPSAVFSYFNPKSQKYEELKIAPVSVSVAPSKSYAKRKAQTQDEKDPMPIIEETPSALQSSSGILASPYFWLAQCAALLAIAWIILAKMKQNKLADDPVFARKSLAKSELKKDLASAKSAAQKNNPKEFFEFGARALQNSLSVASGFDAGAITRTDAISIMNSLGFSENDQKFAAKIFDGADAIAFGGYTPEANETGNLYSELEKLCQTLSQK</sequence>